<dbReference type="EMBL" id="CAADRA010002637">
    <property type="protein sequence ID" value="VFT83445.1"/>
    <property type="molecule type" value="Genomic_DNA"/>
</dbReference>
<evidence type="ECO:0000313" key="3">
    <source>
        <dbReference type="EMBL" id="KAF0708084.1"/>
    </source>
</evidence>
<organism evidence="4 7">
    <name type="scientific">Aphanomyces stellatus</name>
    <dbReference type="NCBI Taxonomy" id="120398"/>
    <lineage>
        <taxon>Eukaryota</taxon>
        <taxon>Sar</taxon>
        <taxon>Stramenopiles</taxon>
        <taxon>Oomycota</taxon>
        <taxon>Saprolegniomycetes</taxon>
        <taxon>Saprolegniales</taxon>
        <taxon>Verrucalvaceae</taxon>
        <taxon>Aphanomyces</taxon>
    </lineage>
</organism>
<accession>A0A485KFH3</accession>
<evidence type="ECO:0000313" key="1">
    <source>
        <dbReference type="EMBL" id="KAF0704043.1"/>
    </source>
</evidence>
<reference evidence="4 7" key="1">
    <citation type="submission" date="2019-03" db="EMBL/GenBank/DDBJ databases">
        <authorList>
            <person name="Gaulin E."/>
            <person name="Dumas B."/>
        </authorList>
    </citation>
    <scope>NUCLEOTIDE SEQUENCE [LARGE SCALE GENOMIC DNA]</scope>
    <source>
        <strain evidence="4">CBS 568.67</strain>
    </source>
</reference>
<dbReference type="EMBL" id="VJMH01004023">
    <property type="protein sequence ID" value="KAF0704043.1"/>
    <property type="molecule type" value="Genomic_DNA"/>
</dbReference>
<dbReference type="Proteomes" id="UP000332933">
    <property type="component" value="Unassembled WGS sequence"/>
</dbReference>
<dbReference type="EMBL" id="CAADRA010003762">
    <property type="protein sequence ID" value="VFT84114.1"/>
    <property type="molecule type" value="Genomic_DNA"/>
</dbReference>
<reference evidence="1" key="2">
    <citation type="submission" date="2019-06" db="EMBL/GenBank/DDBJ databases">
        <title>Genomics analysis of Aphanomyces spp. identifies a new class of oomycete effector associated with host adaptation.</title>
        <authorList>
            <person name="Gaulin E."/>
        </authorList>
    </citation>
    <scope>NUCLEOTIDE SEQUENCE</scope>
    <source>
        <strain evidence="1">CBS 578.67</strain>
    </source>
</reference>
<dbReference type="EMBL" id="VJMH01002635">
    <property type="protein sequence ID" value="KAF0708084.1"/>
    <property type="molecule type" value="Genomic_DNA"/>
</dbReference>
<name>A0A485KFH3_9STRA</name>
<evidence type="ECO:0000313" key="6">
    <source>
        <dbReference type="EMBL" id="VFT84359.1"/>
    </source>
</evidence>
<evidence type="ECO:0000313" key="2">
    <source>
        <dbReference type="EMBL" id="KAF0704970.1"/>
    </source>
</evidence>
<dbReference type="OrthoDB" id="67423at2759"/>
<protein>
    <submittedName>
        <fullName evidence="4">Aste57867_6455 protein</fullName>
    </submittedName>
    <submittedName>
        <fullName evidence="5">Aste57867_7187 protein</fullName>
    </submittedName>
    <submittedName>
        <fullName evidence="6">Aste57867_7447 protein</fullName>
    </submittedName>
</protein>
<proteinExistence type="predicted"/>
<evidence type="ECO:0000313" key="4">
    <source>
        <dbReference type="EMBL" id="VFT83445.1"/>
    </source>
</evidence>
<sequence length="230" mass="25849">MDFESLLTLSLLLKRQHIERFGDLRHPATANIHVAVVALEEVALLRMASPLLAQACDRFLANIRCFMEPQRAMGSVWAKAQAGLAIKLTRLSSDPSPLVSLLQIKKQIVAETLVFLRQRNQMLSKMLREHPRATERGFCETDKWAFDLQKRLQRLSIDAAILASVVPQLRVFNPSMRKVSFDAVGPHVIGRADSSVDRKSLTTSVPCRLELLVIRGSRILRVVDSSIVNF</sequence>
<evidence type="ECO:0000313" key="5">
    <source>
        <dbReference type="EMBL" id="VFT84114.1"/>
    </source>
</evidence>
<dbReference type="EMBL" id="CAADRA010004035">
    <property type="protein sequence ID" value="VFT84359.1"/>
    <property type="molecule type" value="Genomic_DNA"/>
</dbReference>
<dbReference type="EMBL" id="VJMH01003750">
    <property type="protein sequence ID" value="KAF0704970.1"/>
    <property type="molecule type" value="Genomic_DNA"/>
</dbReference>
<dbReference type="AlphaFoldDB" id="A0A485KFH3"/>
<gene>
    <name evidence="4" type="primary">Aste57867_6455</name>
    <name evidence="5" type="synonym">Aste57867_7187</name>
    <name evidence="6" type="synonym">Aste57867_7447</name>
    <name evidence="3" type="ORF">As57867_006439</name>
    <name evidence="2" type="ORF">As57867_007162</name>
    <name evidence="1" type="ORF">As57867_007421</name>
    <name evidence="4" type="ORF">ASTE57867_6455</name>
    <name evidence="5" type="ORF">ASTE57867_7187</name>
    <name evidence="6" type="ORF">ASTE57867_7447</name>
</gene>
<keyword evidence="7" id="KW-1185">Reference proteome</keyword>
<evidence type="ECO:0000313" key="7">
    <source>
        <dbReference type="Proteomes" id="UP000332933"/>
    </source>
</evidence>